<keyword evidence="7 8" id="KW-0472">Membrane</keyword>
<feature type="transmembrane region" description="Helical" evidence="8">
    <location>
        <begin position="236"/>
        <end position="258"/>
    </location>
</feature>
<keyword evidence="2" id="KW-0813">Transport</keyword>
<feature type="transmembrane region" description="Helical" evidence="8">
    <location>
        <begin position="66"/>
        <end position="84"/>
    </location>
</feature>
<evidence type="ECO:0000313" key="10">
    <source>
        <dbReference type="EMBL" id="KAL1117441.1"/>
    </source>
</evidence>
<dbReference type="InterPro" id="IPR050549">
    <property type="entry name" value="MFS_Trehalose_Transporter"/>
</dbReference>
<evidence type="ECO:0000256" key="8">
    <source>
        <dbReference type="SAM" id="Phobius"/>
    </source>
</evidence>
<evidence type="ECO:0000256" key="7">
    <source>
        <dbReference type="ARBA" id="ARBA00023136"/>
    </source>
</evidence>
<sequence>GWISPLLIRLVVDSPNAGNWTSADFLDDGILLTGDQSSWVVSLIELGNVVTPIPSGFLVNWTGRKWMALFPAPVFFLTWLLVLSTRSIPVLYAVRIVQGMAIGFAFTGVPMYIAEVAEPRLRGRLCTFVGFMWSLGILYQFCLGPYLSYQLYTWLTLAPTAVFMLTFFWFPRSPYQLLMKGESCQAAKSLAWFRGASGVEEVADELAKMKQSVFAEADRKAGWKDLIWTQEGRKALAILQLLAVLKVMTGGFVVQSYASQALSQVAEGKRPFSPHMGSILMSLLTLAVTLASGYFVDRLGRRPLLLVSSVATTICCLLAFAYFLAESLLQHDTPPFMAVLSFIAVVMSTSFSSFGLGTVSITLRSELFPNTTRGLAIGITSTVLTFISFLALKLHQVVADGVGLYLDFLIYALFGAVGTVCIFLFVPETKGKTFDEIQTILKR</sequence>
<feature type="transmembrane region" description="Helical" evidence="8">
    <location>
        <begin position="39"/>
        <end position="59"/>
    </location>
</feature>
<organism evidence="10 11">
    <name type="scientific">Ranatra chinensis</name>
    <dbReference type="NCBI Taxonomy" id="642074"/>
    <lineage>
        <taxon>Eukaryota</taxon>
        <taxon>Metazoa</taxon>
        <taxon>Ecdysozoa</taxon>
        <taxon>Arthropoda</taxon>
        <taxon>Hexapoda</taxon>
        <taxon>Insecta</taxon>
        <taxon>Pterygota</taxon>
        <taxon>Neoptera</taxon>
        <taxon>Paraneoptera</taxon>
        <taxon>Hemiptera</taxon>
        <taxon>Heteroptera</taxon>
        <taxon>Panheteroptera</taxon>
        <taxon>Nepomorpha</taxon>
        <taxon>Nepidae</taxon>
        <taxon>Ranatrinae</taxon>
        <taxon>Ranatra</taxon>
    </lineage>
</organism>
<keyword evidence="11" id="KW-1185">Reference proteome</keyword>
<accession>A0ABD0Y1W4</accession>
<evidence type="ECO:0000256" key="3">
    <source>
        <dbReference type="ARBA" id="ARBA00022475"/>
    </source>
</evidence>
<dbReference type="InterPro" id="IPR005829">
    <property type="entry name" value="Sugar_transporter_CS"/>
</dbReference>
<dbReference type="PROSITE" id="PS50850">
    <property type="entry name" value="MFS"/>
    <property type="match status" value="1"/>
</dbReference>
<evidence type="ECO:0000256" key="6">
    <source>
        <dbReference type="ARBA" id="ARBA00022989"/>
    </source>
</evidence>
<dbReference type="Pfam" id="PF00083">
    <property type="entry name" value="Sugar_tr"/>
    <property type="match status" value="1"/>
</dbReference>
<dbReference type="SUPFAM" id="SSF103473">
    <property type="entry name" value="MFS general substrate transporter"/>
    <property type="match status" value="1"/>
</dbReference>
<gene>
    <name evidence="10" type="ORF">AAG570_004767</name>
</gene>
<evidence type="ECO:0000313" key="11">
    <source>
        <dbReference type="Proteomes" id="UP001558652"/>
    </source>
</evidence>
<dbReference type="AlphaFoldDB" id="A0ABD0Y1W4"/>
<dbReference type="PANTHER" id="PTHR48021:SF46">
    <property type="entry name" value="MAJOR FACILITATOR SUPERFAMILY (MFS) PROFILE DOMAIN-CONTAINING PROTEIN"/>
    <property type="match status" value="1"/>
</dbReference>
<feature type="non-terminal residue" evidence="10">
    <location>
        <position position="1"/>
    </location>
</feature>
<reference evidence="10 11" key="1">
    <citation type="submission" date="2024-07" db="EMBL/GenBank/DDBJ databases">
        <title>Chromosome-level genome assembly of the water stick insect Ranatra chinensis (Heteroptera: Nepidae).</title>
        <authorList>
            <person name="Liu X."/>
        </authorList>
    </citation>
    <scope>NUCLEOTIDE SEQUENCE [LARGE SCALE GENOMIC DNA]</scope>
    <source>
        <strain evidence="10">Cailab_2021Rc</strain>
        <tissue evidence="10">Muscle</tissue>
    </source>
</reference>
<evidence type="ECO:0000256" key="1">
    <source>
        <dbReference type="ARBA" id="ARBA00004651"/>
    </source>
</evidence>
<keyword evidence="4" id="KW-0762">Sugar transport</keyword>
<evidence type="ECO:0000259" key="9">
    <source>
        <dbReference type="PROSITE" id="PS50850"/>
    </source>
</evidence>
<proteinExistence type="predicted"/>
<keyword evidence="5 8" id="KW-0812">Transmembrane</keyword>
<dbReference type="PROSITE" id="PS00217">
    <property type="entry name" value="SUGAR_TRANSPORT_2"/>
    <property type="match status" value="1"/>
</dbReference>
<feature type="domain" description="Major facilitator superfamily (MFS) profile" evidence="9">
    <location>
        <begin position="1"/>
        <end position="430"/>
    </location>
</feature>
<dbReference type="InterPro" id="IPR036259">
    <property type="entry name" value="MFS_trans_sf"/>
</dbReference>
<dbReference type="EMBL" id="JBFDAA010000016">
    <property type="protein sequence ID" value="KAL1117441.1"/>
    <property type="molecule type" value="Genomic_DNA"/>
</dbReference>
<feature type="transmembrane region" description="Helical" evidence="8">
    <location>
        <begin position="125"/>
        <end position="146"/>
    </location>
</feature>
<dbReference type="PANTHER" id="PTHR48021">
    <property type="match status" value="1"/>
</dbReference>
<dbReference type="GO" id="GO:0005886">
    <property type="term" value="C:plasma membrane"/>
    <property type="evidence" value="ECO:0007669"/>
    <property type="project" value="UniProtKB-SubCell"/>
</dbReference>
<name>A0ABD0Y1W4_9HEMI</name>
<evidence type="ECO:0000256" key="5">
    <source>
        <dbReference type="ARBA" id="ARBA00022692"/>
    </source>
</evidence>
<comment type="caution">
    <text evidence="10">The sequence shown here is derived from an EMBL/GenBank/DDBJ whole genome shotgun (WGS) entry which is preliminary data.</text>
</comment>
<evidence type="ECO:0000256" key="4">
    <source>
        <dbReference type="ARBA" id="ARBA00022597"/>
    </source>
</evidence>
<feature type="transmembrane region" description="Helical" evidence="8">
    <location>
        <begin position="303"/>
        <end position="324"/>
    </location>
</feature>
<feature type="transmembrane region" description="Helical" evidence="8">
    <location>
        <begin position="152"/>
        <end position="170"/>
    </location>
</feature>
<feature type="transmembrane region" description="Helical" evidence="8">
    <location>
        <begin position="90"/>
        <end position="113"/>
    </location>
</feature>
<dbReference type="InterPro" id="IPR005828">
    <property type="entry name" value="MFS_sugar_transport-like"/>
</dbReference>
<feature type="transmembrane region" description="Helical" evidence="8">
    <location>
        <begin position="278"/>
        <end position="296"/>
    </location>
</feature>
<keyword evidence="6 8" id="KW-1133">Transmembrane helix</keyword>
<protein>
    <recommendedName>
        <fullName evidence="9">Major facilitator superfamily (MFS) profile domain-containing protein</fullName>
    </recommendedName>
</protein>
<dbReference type="PROSITE" id="PS00216">
    <property type="entry name" value="SUGAR_TRANSPORT_1"/>
    <property type="match status" value="1"/>
</dbReference>
<dbReference type="Proteomes" id="UP001558652">
    <property type="component" value="Unassembled WGS sequence"/>
</dbReference>
<dbReference type="Gene3D" id="1.20.1250.20">
    <property type="entry name" value="MFS general substrate transporter like domains"/>
    <property type="match status" value="1"/>
</dbReference>
<comment type="subcellular location">
    <subcellularLocation>
        <location evidence="1">Cell membrane</location>
        <topology evidence="1">Multi-pass membrane protein</topology>
    </subcellularLocation>
</comment>
<feature type="transmembrane region" description="Helical" evidence="8">
    <location>
        <begin position="404"/>
        <end position="426"/>
    </location>
</feature>
<feature type="transmembrane region" description="Helical" evidence="8">
    <location>
        <begin position="375"/>
        <end position="392"/>
    </location>
</feature>
<dbReference type="InterPro" id="IPR020846">
    <property type="entry name" value="MFS_dom"/>
</dbReference>
<dbReference type="FunFam" id="1.20.1250.20:FF:000218">
    <property type="entry name" value="facilitated trehalose transporter Tret1"/>
    <property type="match status" value="1"/>
</dbReference>
<keyword evidence="3" id="KW-1003">Cell membrane</keyword>
<feature type="transmembrane region" description="Helical" evidence="8">
    <location>
        <begin position="336"/>
        <end position="363"/>
    </location>
</feature>
<evidence type="ECO:0000256" key="2">
    <source>
        <dbReference type="ARBA" id="ARBA00022448"/>
    </source>
</evidence>